<evidence type="ECO:0000313" key="2">
    <source>
        <dbReference type="EMBL" id="CAK9233801.1"/>
    </source>
</evidence>
<dbReference type="EMBL" id="OZ019900">
    <property type="protein sequence ID" value="CAK9233801.1"/>
    <property type="molecule type" value="Genomic_DNA"/>
</dbReference>
<sequence length="274" mass="29806">MGETLKGFEPIYGTIQGQIEEATSQEQYPFLFCLRAKDDSHLQFFTTDFHSNTWLVEKSIGELEELRDDVGVGESWEDFIGYMRDAFASGNVKMVLGGPMGSRGHTSAKVRAQKVKGTPRIDLKLSKLEGNAAHDIMGAIVNSLFKVFQACSSALSAESAHVAYLSAALADEKARADRMQEQIDTAIFSGRRKQRAALPLPDLPLTGTPSGEKLPLRNTTLPTSQTGIPEAGKAEKVVSKHAHLGPRVYAAPSARRGRRMGTVISTGEVDDDKI</sequence>
<reference evidence="2" key="1">
    <citation type="submission" date="2024-02" db="EMBL/GenBank/DDBJ databases">
        <authorList>
            <consortium name="ELIXIR-Norway"/>
            <consortium name="Elixir Norway"/>
        </authorList>
    </citation>
    <scope>NUCLEOTIDE SEQUENCE</scope>
</reference>
<feature type="region of interest" description="Disordered" evidence="1">
    <location>
        <begin position="200"/>
        <end position="229"/>
    </location>
</feature>
<evidence type="ECO:0000256" key="1">
    <source>
        <dbReference type="SAM" id="MobiDB-lite"/>
    </source>
</evidence>
<name>A0ABP0UYU9_9BRYO</name>
<proteinExistence type="predicted"/>
<evidence type="ECO:0000313" key="3">
    <source>
        <dbReference type="Proteomes" id="UP001497512"/>
    </source>
</evidence>
<feature type="compositionally biased region" description="Polar residues" evidence="1">
    <location>
        <begin position="217"/>
        <end position="227"/>
    </location>
</feature>
<keyword evidence="3" id="KW-1185">Reference proteome</keyword>
<dbReference type="PANTHER" id="PTHR35770">
    <property type="entry name" value="U2 SMALL NUCLEAR RIBONUCLEOPROTEIN AUXILIARY FACTOR-LIKE PROTEIN"/>
    <property type="match status" value="1"/>
</dbReference>
<dbReference type="PANTHER" id="PTHR35770:SF1">
    <property type="entry name" value="U2 SMALL NUCLEAR RIBONUCLEOPROTEIN AUXILIARY FACTOR-LIKE PROTEIN"/>
    <property type="match status" value="1"/>
</dbReference>
<organism evidence="2 3">
    <name type="scientific">Sphagnum troendelagicum</name>
    <dbReference type="NCBI Taxonomy" id="128251"/>
    <lineage>
        <taxon>Eukaryota</taxon>
        <taxon>Viridiplantae</taxon>
        <taxon>Streptophyta</taxon>
        <taxon>Embryophyta</taxon>
        <taxon>Bryophyta</taxon>
        <taxon>Sphagnophytina</taxon>
        <taxon>Sphagnopsida</taxon>
        <taxon>Sphagnales</taxon>
        <taxon>Sphagnaceae</taxon>
        <taxon>Sphagnum</taxon>
    </lineage>
</organism>
<dbReference type="Proteomes" id="UP001497512">
    <property type="component" value="Chromosome 8"/>
</dbReference>
<accession>A0ABP0UYU9</accession>
<protein>
    <submittedName>
        <fullName evidence="2">Uncharacterized protein</fullName>
    </submittedName>
</protein>
<feature type="compositionally biased region" description="Low complexity" evidence="1">
    <location>
        <begin position="200"/>
        <end position="209"/>
    </location>
</feature>
<gene>
    <name evidence="2" type="ORF">CSSPTR1EN2_LOCUS21714</name>
</gene>